<proteinExistence type="predicted"/>
<dbReference type="InterPro" id="IPR036188">
    <property type="entry name" value="FAD/NAD-bd_sf"/>
</dbReference>
<organism evidence="5 6">
    <name type="scientific">Armillaria luteobubalina</name>
    <dbReference type="NCBI Taxonomy" id="153913"/>
    <lineage>
        <taxon>Eukaryota</taxon>
        <taxon>Fungi</taxon>
        <taxon>Dikarya</taxon>
        <taxon>Basidiomycota</taxon>
        <taxon>Agaricomycotina</taxon>
        <taxon>Agaricomycetes</taxon>
        <taxon>Agaricomycetidae</taxon>
        <taxon>Agaricales</taxon>
        <taxon>Marasmiineae</taxon>
        <taxon>Physalacriaceae</taxon>
        <taxon>Armillaria</taxon>
    </lineage>
</organism>
<gene>
    <name evidence="5" type="ORF">EDD18DRAFT_1357524</name>
</gene>
<evidence type="ECO:0000313" key="6">
    <source>
        <dbReference type="Proteomes" id="UP001175228"/>
    </source>
</evidence>
<sequence length="140" mass="15405">MTASTLIVGAGPSGLSPALAFLQNCISVQVIDKLSTYRVGKKGSGMQILVFIVGIKLLSVLPNIQKKGEAVQPMLRYLPGGKTQTIEMIFYMENTPNWPHINSIMLGQDGHKDVHCEHLSRYSATVELETELVSFEQFPD</sequence>
<dbReference type="AlphaFoldDB" id="A0AA39PYB5"/>
<evidence type="ECO:0000256" key="2">
    <source>
        <dbReference type="ARBA" id="ARBA00022827"/>
    </source>
</evidence>
<dbReference type="GO" id="GO:0071949">
    <property type="term" value="F:FAD binding"/>
    <property type="evidence" value="ECO:0007669"/>
    <property type="project" value="InterPro"/>
</dbReference>
<dbReference type="SUPFAM" id="SSF51905">
    <property type="entry name" value="FAD/NAD(P)-binding domain"/>
    <property type="match status" value="1"/>
</dbReference>
<dbReference type="InterPro" id="IPR002938">
    <property type="entry name" value="FAD-bd"/>
</dbReference>
<dbReference type="Gene3D" id="3.50.50.60">
    <property type="entry name" value="FAD/NAD(P)-binding domain"/>
    <property type="match status" value="1"/>
</dbReference>
<evidence type="ECO:0000256" key="1">
    <source>
        <dbReference type="ARBA" id="ARBA00022630"/>
    </source>
</evidence>
<name>A0AA39PYB5_9AGAR</name>
<keyword evidence="1" id="KW-0285">Flavoprotein</keyword>
<keyword evidence="3" id="KW-0560">Oxidoreductase</keyword>
<dbReference type="EMBL" id="JAUEPU010000028">
    <property type="protein sequence ID" value="KAK0492691.1"/>
    <property type="molecule type" value="Genomic_DNA"/>
</dbReference>
<keyword evidence="2" id="KW-0274">FAD</keyword>
<accession>A0AA39PYB5</accession>
<feature type="domain" description="FAD-binding" evidence="4">
    <location>
        <begin position="4"/>
        <end position="137"/>
    </location>
</feature>
<keyword evidence="6" id="KW-1185">Reference proteome</keyword>
<evidence type="ECO:0000313" key="5">
    <source>
        <dbReference type="EMBL" id="KAK0492691.1"/>
    </source>
</evidence>
<comment type="caution">
    <text evidence="5">The sequence shown here is derived from an EMBL/GenBank/DDBJ whole genome shotgun (WGS) entry which is preliminary data.</text>
</comment>
<dbReference type="GO" id="GO:0016491">
    <property type="term" value="F:oxidoreductase activity"/>
    <property type="evidence" value="ECO:0007669"/>
    <property type="project" value="UniProtKB-KW"/>
</dbReference>
<evidence type="ECO:0000256" key="3">
    <source>
        <dbReference type="ARBA" id="ARBA00023002"/>
    </source>
</evidence>
<evidence type="ECO:0000259" key="4">
    <source>
        <dbReference type="Pfam" id="PF01494"/>
    </source>
</evidence>
<reference evidence="5" key="1">
    <citation type="submission" date="2023-06" db="EMBL/GenBank/DDBJ databases">
        <authorList>
            <consortium name="Lawrence Berkeley National Laboratory"/>
            <person name="Ahrendt S."/>
            <person name="Sahu N."/>
            <person name="Indic B."/>
            <person name="Wong-Bajracharya J."/>
            <person name="Merenyi Z."/>
            <person name="Ke H.-M."/>
            <person name="Monk M."/>
            <person name="Kocsube S."/>
            <person name="Drula E."/>
            <person name="Lipzen A."/>
            <person name="Balint B."/>
            <person name="Henrissat B."/>
            <person name="Andreopoulos B."/>
            <person name="Martin F.M."/>
            <person name="Harder C.B."/>
            <person name="Rigling D."/>
            <person name="Ford K.L."/>
            <person name="Foster G.D."/>
            <person name="Pangilinan J."/>
            <person name="Papanicolaou A."/>
            <person name="Barry K."/>
            <person name="LaButti K."/>
            <person name="Viragh M."/>
            <person name="Koriabine M."/>
            <person name="Yan M."/>
            <person name="Riley R."/>
            <person name="Champramary S."/>
            <person name="Plett K.L."/>
            <person name="Tsai I.J."/>
            <person name="Slot J."/>
            <person name="Sipos G."/>
            <person name="Plett J."/>
            <person name="Nagy L.G."/>
            <person name="Grigoriev I.V."/>
        </authorList>
    </citation>
    <scope>NUCLEOTIDE SEQUENCE</scope>
    <source>
        <strain evidence="5">HWK02</strain>
    </source>
</reference>
<protein>
    <recommendedName>
        <fullName evidence="4">FAD-binding domain-containing protein</fullName>
    </recommendedName>
</protein>
<dbReference type="Proteomes" id="UP001175228">
    <property type="component" value="Unassembled WGS sequence"/>
</dbReference>
<dbReference type="Pfam" id="PF01494">
    <property type="entry name" value="FAD_binding_3"/>
    <property type="match status" value="1"/>
</dbReference>